<reference evidence="3" key="1">
    <citation type="submission" date="2022-11" db="UniProtKB">
        <authorList>
            <consortium name="WormBaseParasite"/>
        </authorList>
    </citation>
    <scope>IDENTIFICATION</scope>
</reference>
<evidence type="ECO:0000256" key="1">
    <source>
        <dbReference type="SAM" id="Phobius"/>
    </source>
</evidence>
<dbReference type="WBParaSite" id="Gr19_v10_g12446.t1">
    <property type="protein sequence ID" value="Gr19_v10_g12446.t1"/>
    <property type="gene ID" value="Gr19_v10_g12446"/>
</dbReference>
<evidence type="ECO:0000313" key="2">
    <source>
        <dbReference type="Proteomes" id="UP000887572"/>
    </source>
</evidence>
<sequence length="234" mass="26789">MSFIFCRANRFHGTEKEKKGREKFFIISRSAGIDDAQSANAVILWERKFLLRNLAIFQMKIFSKLLQEPWLLLFGLFQLILTALGALHVRRSFSPFFSSPKLLLLLVLLALYALFATASAIFERVRHCSVRQQQKQRLPQTHRLRPLLFVTVGIILVRCLSSVSRHFLSFHFDGICSAFGAFESASLFSIVLSLLITASIPLRALLHRQLAELRQDALWARLIGRNCWICVEIA</sequence>
<keyword evidence="1" id="KW-1133">Transmembrane helix</keyword>
<evidence type="ECO:0000313" key="3">
    <source>
        <dbReference type="WBParaSite" id="Gr19_v10_g12446.t1"/>
    </source>
</evidence>
<keyword evidence="1" id="KW-0472">Membrane</keyword>
<keyword evidence="2" id="KW-1185">Reference proteome</keyword>
<feature type="transmembrane region" description="Helical" evidence="1">
    <location>
        <begin position="144"/>
        <end position="164"/>
    </location>
</feature>
<feature type="transmembrane region" description="Helical" evidence="1">
    <location>
        <begin position="102"/>
        <end position="123"/>
    </location>
</feature>
<dbReference type="AlphaFoldDB" id="A0A914GZ35"/>
<organism evidence="2 3">
    <name type="scientific">Globodera rostochiensis</name>
    <name type="common">Golden nematode worm</name>
    <name type="synonym">Heterodera rostochiensis</name>
    <dbReference type="NCBI Taxonomy" id="31243"/>
    <lineage>
        <taxon>Eukaryota</taxon>
        <taxon>Metazoa</taxon>
        <taxon>Ecdysozoa</taxon>
        <taxon>Nematoda</taxon>
        <taxon>Chromadorea</taxon>
        <taxon>Rhabditida</taxon>
        <taxon>Tylenchina</taxon>
        <taxon>Tylenchomorpha</taxon>
        <taxon>Tylenchoidea</taxon>
        <taxon>Heteroderidae</taxon>
        <taxon>Heteroderinae</taxon>
        <taxon>Globodera</taxon>
    </lineage>
</organism>
<feature type="transmembrane region" description="Helical" evidence="1">
    <location>
        <begin position="70"/>
        <end position="90"/>
    </location>
</feature>
<dbReference type="Proteomes" id="UP000887572">
    <property type="component" value="Unplaced"/>
</dbReference>
<protein>
    <submittedName>
        <fullName evidence="3">Uncharacterized protein</fullName>
    </submittedName>
</protein>
<proteinExistence type="predicted"/>
<accession>A0A914GZ35</accession>
<keyword evidence="1" id="KW-0812">Transmembrane</keyword>
<feature type="transmembrane region" description="Helical" evidence="1">
    <location>
        <begin position="184"/>
        <end position="206"/>
    </location>
</feature>
<name>A0A914GZ35_GLORO</name>